<gene>
    <name evidence="12" type="ORF">SAMN04515674_106109</name>
</gene>
<dbReference type="InterPro" id="IPR008969">
    <property type="entry name" value="CarboxyPept-like_regulatory"/>
</dbReference>
<dbReference type="InterPro" id="IPR037066">
    <property type="entry name" value="Plug_dom_sf"/>
</dbReference>
<evidence type="ECO:0000256" key="3">
    <source>
        <dbReference type="ARBA" id="ARBA00022452"/>
    </source>
</evidence>
<keyword evidence="7 8" id="KW-0998">Cell outer membrane</keyword>
<dbReference type="OrthoDB" id="9768177at2"/>
<dbReference type="InterPro" id="IPR012910">
    <property type="entry name" value="Plug_dom"/>
</dbReference>
<dbReference type="EMBL" id="FOXH01000006">
    <property type="protein sequence ID" value="SFP84079.1"/>
    <property type="molecule type" value="Genomic_DNA"/>
</dbReference>
<dbReference type="InterPro" id="IPR000531">
    <property type="entry name" value="Beta-barrel_TonB"/>
</dbReference>
<evidence type="ECO:0000256" key="8">
    <source>
        <dbReference type="PROSITE-ProRule" id="PRU01360"/>
    </source>
</evidence>
<dbReference type="Pfam" id="PF07715">
    <property type="entry name" value="Plug"/>
    <property type="match status" value="1"/>
</dbReference>
<sequence>MKIKIQTHDLLLKIMKISLFQLFLAIVCMSMAYARESHAQELLNRKISIQAENRTVKRILGELGKEANVRFIYSVESINANRVSNLTAQNQALGEILESFLKPMKINFRVSGDRIILSQQISPSANMQDETENINEVQAITITGQVTESGTGNAIPGVSIVLKGTQRGTNTGVNGEFKISVPDGNAVLVFNFVGYKSQEILIGNRTQLNVALEPDNRILSEVVVVGYGTQKRANVTGAIGSIKTSDINNVTTGNSSSLIQGKVAGVRVESGGGAPGGEVSVIIRGTGTLGNDQPLYVVDGNITSSMSFLNPNDIESIEVLKDASAAAIYGNRAANGVVIITTKQGAAGVTKINFSTKIGIQSPVKMLKYLNARQYADYRNQANDNDNQPRALANDKEFNPAIDTDWQSLSLNSAPIRDYSLSISGGGEHAKFFLSGQFYDQTGIVVDSYFNRYNFRANSSFTKGNLKLSESFSASRSVNNPNSYFGRERGEIPTIPVYNSKNNGGFAGVDPVYNGVARGINWYGLAKLNDNLYTTDEILGSLSAEYEIIPNLKYKLNLGLDYSIYHAYNYTPSFFFSRSQEAFNDIARLEEGFTRSLSTLVENTLSYSKSFGKHNVDLLAGYTDQVAEARNIGVIAADFPTNDLRVIDASNVKVNSTGGLQRNVLQSMLGRINYNFAGKYLLSATIRRDGSSRFAKENRFGTFPSVSAGWRVSEEAFFPKSGLVSDLKVRGSYGKLGSQNIGNYVTTSSLNIFTDYYFGGVVLPGTALTNFANPNVVWETTNTSDFGADLQLLNGKIAITMDYFNKRSEGILTDLPIPRYGGVGGSIVKNAATIENKGFEFSGTYNHKAPDKNGLNYSITANFSTIKNNVLSLGDGVNPISGGAFTQEGLLATRTEAGHPLGSFYGFIVDGLYQNQDEIAKDGRTGNATLGDFKYRDLNGDHKIDNNDRTYLGSPIPDFEYGTIFNASYKNFDFSMFWQGVQGNKIWNSSKYTKLLDYGNNHLTDQLRAWTPTNTNTDIPRNTILDPANNKRSSSFYVEDGSYLRLKSIQLGYTLPASFTQKIKIDRARIYVSSQNLLTFTSYTGYSPEVGRNGGNTQARGLFGAGVDVEAYPQAKSFFLGIDISF</sequence>
<dbReference type="Gene3D" id="2.170.130.10">
    <property type="entry name" value="TonB-dependent receptor, plug domain"/>
    <property type="match status" value="1"/>
</dbReference>
<comment type="similarity">
    <text evidence="8 9">Belongs to the TonB-dependent receptor family.</text>
</comment>
<evidence type="ECO:0000256" key="4">
    <source>
        <dbReference type="ARBA" id="ARBA00022692"/>
    </source>
</evidence>
<evidence type="ECO:0000313" key="12">
    <source>
        <dbReference type="EMBL" id="SFP84079.1"/>
    </source>
</evidence>
<feature type="domain" description="TonB-dependent receptor-like beta-barrel" evidence="10">
    <location>
        <begin position="498"/>
        <end position="867"/>
    </location>
</feature>
<keyword evidence="3 8" id="KW-1134">Transmembrane beta strand</keyword>
<dbReference type="InterPro" id="IPR023997">
    <property type="entry name" value="TonB-dep_OMP_SusC/RagA_CS"/>
</dbReference>
<dbReference type="RefSeq" id="WP_092017265.1">
    <property type="nucleotide sequence ID" value="NZ_FOXH01000006.1"/>
</dbReference>
<comment type="subcellular location">
    <subcellularLocation>
        <location evidence="1 8">Cell outer membrane</location>
        <topology evidence="1 8">Multi-pass membrane protein</topology>
    </subcellularLocation>
</comment>
<evidence type="ECO:0000256" key="9">
    <source>
        <dbReference type="RuleBase" id="RU003357"/>
    </source>
</evidence>
<evidence type="ECO:0000256" key="5">
    <source>
        <dbReference type="ARBA" id="ARBA00023077"/>
    </source>
</evidence>
<dbReference type="NCBIfam" id="TIGR04057">
    <property type="entry name" value="SusC_RagA_signa"/>
    <property type="match status" value="1"/>
</dbReference>
<dbReference type="GO" id="GO:0009279">
    <property type="term" value="C:cell outer membrane"/>
    <property type="evidence" value="ECO:0007669"/>
    <property type="project" value="UniProtKB-SubCell"/>
</dbReference>
<dbReference type="Gene3D" id="2.60.40.1120">
    <property type="entry name" value="Carboxypeptidase-like, regulatory domain"/>
    <property type="match status" value="1"/>
</dbReference>
<accession>A0A1I5TM03</accession>
<evidence type="ECO:0000259" key="11">
    <source>
        <dbReference type="Pfam" id="PF07715"/>
    </source>
</evidence>
<evidence type="ECO:0000256" key="7">
    <source>
        <dbReference type="ARBA" id="ARBA00023237"/>
    </source>
</evidence>
<dbReference type="Proteomes" id="UP000199306">
    <property type="component" value="Unassembled WGS sequence"/>
</dbReference>
<reference evidence="12 13" key="1">
    <citation type="submission" date="2016-10" db="EMBL/GenBank/DDBJ databases">
        <authorList>
            <person name="de Groot N.N."/>
        </authorList>
    </citation>
    <scope>NUCLEOTIDE SEQUENCE [LARGE SCALE GENOMIC DNA]</scope>
    <source>
        <strain evidence="13">E92,LMG 26720,CCM 7988</strain>
    </source>
</reference>
<dbReference type="InterPro" id="IPR039426">
    <property type="entry name" value="TonB-dep_rcpt-like"/>
</dbReference>
<keyword evidence="13" id="KW-1185">Reference proteome</keyword>
<evidence type="ECO:0000256" key="2">
    <source>
        <dbReference type="ARBA" id="ARBA00022448"/>
    </source>
</evidence>
<dbReference type="NCBIfam" id="TIGR04056">
    <property type="entry name" value="OMP_RagA_SusC"/>
    <property type="match status" value="1"/>
</dbReference>
<evidence type="ECO:0000256" key="6">
    <source>
        <dbReference type="ARBA" id="ARBA00023136"/>
    </source>
</evidence>
<dbReference type="SUPFAM" id="SSF56935">
    <property type="entry name" value="Porins"/>
    <property type="match status" value="1"/>
</dbReference>
<proteinExistence type="inferred from homology"/>
<keyword evidence="4 8" id="KW-0812">Transmembrane</keyword>
<protein>
    <submittedName>
        <fullName evidence="12">TonB-linked outer membrane protein, SusC/RagA family</fullName>
    </submittedName>
</protein>
<name>A0A1I5TM03_9BACT</name>
<evidence type="ECO:0000259" key="10">
    <source>
        <dbReference type="Pfam" id="PF00593"/>
    </source>
</evidence>
<dbReference type="SUPFAM" id="SSF49464">
    <property type="entry name" value="Carboxypeptidase regulatory domain-like"/>
    <property type="match status" value="1"/>
</dbReference>
<dbReference type="Gene3D" id="2.40.170.20">
    <property type="entry name" value="TonB-dependent receptor, beta-barrel domain"/>
    <property type="match status" value="1"/>
</dbReference>
<keyword evidence="5 9" id="KW-0798">TonB box</keyword>
<dbReference type="AlphaFoldDB" id="A0A1I5TM03"/>
<feature type="domain" description="TonB-dependent receptor plug" evidence="11">
    <location>
        <begin position="233"/>
        <end position="337"/>
    </location>
</feature>
<keyword evidence="6 8" id="KW-0472">Membrane</keyword>
<dbReference type="Pfam" id="PF13715">
    <property type="entry name" value="CarbopepD_reg_2"/>
    <property type="match status" value="1"/>
</dbReference>
<keyword evidence="2 8" id="KW-0813">Transport</keyword>
<dbReference type="PROSITE" id="PS52016">
    <property type="entry name" value="TONB_DEPENDENT_REC_3"/>
    <property type="match status" value="1"/>
</dbReference>
<dbReference type="Pfam" id="PF00593">
    <property type="entry name" value="TonB_dep_Rec_b-barrel"/>
    <property type="match status" value="1"/>
</dbReference>
<dbReference type="InterPro" id="IPR023996">
    <property type="entry name" value="TonB-dep_OMP_SusC/RagA"/>
</dbReference>
<evidence type="ECO:0000256" key="1">
    <source>
        <dbReference type="ARBA" id="ARBA00004571"/>
    </source>
</evidence>
<organism evidence="12 13">
    <name type="scientific">Pseudarcicella hirudinis</name>
    <dbReference type="NCBI Taxonomy" id="1079859"/>
    <lineage>
        <taxon>Bacteria</taxon>
        <taxon>Pseudomonadati</taxon>
        <taxon>Bacteroidota</taxon>
        <taxon>Cytophagia</taxon>
        <taxon>Cytophagales</taxon>
        <taxon>Flectobacillaceae</taxon>
        <taxon>Pseudarcicella</taxon>
    </lineage>
</organism>
<evidence type="ECO:0000313" key="13">
    <source>
        <dbReference type="Proteomes" id="UP000199306"/>
    </source>
</evidence>
<dbReference type="InterPro" id="IPR036942">
    <property type="entry name" value="Beta-barrel_TonB_sf"/>
</dbReference>
<dbReference type="STRING" id="1079859.SAMN04515674_106109"/>